<accession>A0A192A819</accession>
<geneLocation type="plasmid" evidence="2">
    <name>pri-1</name>
</geneLocation>
<dbReference type="OrthoDB" id="9133838at2"/>
<name>A0A192A819_9RALS</name>
<sequence>MQASNAVTELEEAQALGHASVEEMIAADANAVLHAQHVAVARAYQSSAHAIQRKTEAASKHGLTPDQISWVEPPFDAPVRITAADVVAARDAGFQVQLGTAEHRLDLIGRWWWTLSQPGWQSVESSAGNFATKAEAWADVVRALRDDPSLGSPAKAAEEPRLWVAMVEHVECPGARLAVFFQREEPVDAEIFARYAATTKPTELDIAGLFDLTFDASVDPGTARALMTYANAQVEGDYGAISPPAVVDETLGWLNPGQRAILEKYARGQFSYLACSKSEEEFRSSVARCGDGVLKFLMTELSSAEDCSSGEQASARIEIAIAQLQSVLGAVQDIPEWMPNDGHDQAMNAGC</sequence>
<dbReference type="RefSeq" id="WP_024979533.1">
    <property type="nucleotide sequence ID" value="NZ_CP016024.1"/>
</dbReference>
<evidence type="ECO:0000313" key="1">
    <source>
        <dbReference type="EMBL" id="ANJ76529.1"/>
    </source>
</evidence>
<keyword evidence="2" id="KW-1185">Reference proteome</keyword>
<dbReference type="Proteomes" id="UP000078572">
    <property type="component" value="Plasmid pRI-1"/>
</dbReference>
<reference evidence="2" key="1">
    <citation type="submission" date="2016-06" db="EMBL/GenBank/DDBJ databases">
        <authorList>
            <person name="Xu Y."/>
            <person name="Nagy A."/>
            <person name="Yan X."/>
            <person name="Kim S.W."/>
            <person name="Haley B."/>
            <person name="Liu N.T."/>
            <person name="Nou X."/>
        </authorList>
    </citation>
    <scope>NUCLEOTIDE SEQUENCE [LARGE SCALE GENOMIC DNA]</scope>
    <source>
        <strain evidence="2">ATCC 49129</strain>
        <plasmid evidence="2">pri-1</plasmid>
    </source>
</reference>
<proteinExistence type="predicted"/>
<dbReference type="EMBL" id="CP016024">
    <property type="protein sequence ID" value="ANJ76529.1"/>
    <property type="molecule type" value="Genomic_DNA"/>
</dbReference>
<dbReference type="AlphaFoldDB" id="A0A192A819"/>
<gene>
    <name evidence="1" type="ORF">A9Y76_28505</name>
</gene>
<dbReference type="GeneID" id="61529970"/>
<organism evidence="1 2">
    <name type="scientific">Ralstonia insidiosa</name>
    <dbReference type="NCBI Taxonomy" id="190721"/>
    <lineage>
        <taxon>Bacteria</taxon>
        <taxon>Pseudomonadati</taxon>
        <taxon>Pseudomonadota</taxon>
        <taxon>Betaproteobacteria</taxon>
        <taxon>Burkholderiales</taxon>
        <taxon>Burkholderiaceae</taxon>
        <taxon>Ralstonia</taxon>
    </lineage>
</organism>
<keyword evidence="1" id="KW-0614">Plasmid</keyword>
<evidence type="ECO:0000313" key="2">
    <source>
        <dbReference type="Proteomes" id="UP000078572"/>
    </source>
</evidence>
<protein>
    <submittedName>
        <fullName evidence="1">Uncharacterized protein</fullName>
    </submittedName>
</protein>